<evidence type="ECO:0000313" key="3">
    <source>
        <dbReference type="Proteomes" id="UP000008493"/>
    </source>
</evidence>
<reference evidence="3" key="1">
    <citation type="journal article" date="2012" name="Proc. Natl. Acad. Sci. U.S.A.">
        <title>Genome sequence of the button mushroom Agaricus bisporus reveals mechanisms governing adaptation to a humic-rich ecological niche.</title>
        <authorList>
            <person name="Morin E."/>
            <person name="Kohler A."/>
            <person name="Baker A.R."/>
            <person name="Foulongne-Oriol M."/>
            <person name="Lombard V."/>
            <person name="Nagy L.G."/>
            <person name="Ohm R.A."/>
            <person name="Patyshakuliyeva A."/>
            <person name="Brun A."/>
            <person name="Aerts A.L."/>
            <person name="Bailey A.M."/>
            <person name="Billette C."/>
            <person name="Coutinho P.M."/>
            <person name="Deakin G."/>
            <person name="Doddapaneni H."/>
            <person name="Floudas D."/>
            <person name="Grimwood J."/>
            <person name="Hilden K."/>
            <person name="Kuees U."/>
            <person name="LaButti K.M."/>
            <person name="Lapidus A."/>
            <person name="Lindquist E.A."/>
            <person name="Lucas S.M."/>
            <person name="Murat C."/>
            <person name="Riley R.W."/>
            <person name="Salamov A.A."/>
            <person name="Schmutz J."/>
            <person name="Subramanian V."/>
            <person name="Woesten H.A.B."/>
            <person name="Xu J."/>
            <person name="Eastwood D.C."/>
            <person name="Foster G.D."/>
            <person name="Sonnenberg A.S."/>
            <person name="Cullen D."/>
            <person name="de Vries R.P."/>
            <person name="Lundell T."/>
            <person name="Hibbett D.S."/>
            <person name="Henrissat B."/>
            <person name="Burton K.S."/>
            <person name="Kerrigan R.W."/>
            <person name="Challen M.P."/>
            <person name="Grigoriev I.V."/>
            <person name="Martin F."/>
        </authorList>
    </citation>
    <scope>NUCLEOTIDE SEQUENCE [LARGE SCALE GENOMIC DNA]</scope>
    <source>
        <strain evidence="3">JB137-S8 / ATCC MYA-4627 / FGSC 10392</strain>
    </source>
</reference>
<feature type="region of interest" description="Disordered" evidence="1">
    <location>
        <begin position="40"/>
        <end position="82"/>
    </location>
</feature>
<dbReference type="KEGG" id="abp:AGABI1DRAFT105574"/>
<dbReference type="InParanoid" id="K5XBW7"/>
<proteinExistence type="predicted"/>
<name>K5XBW7_AGABU</name>
<evidence type="ECO:0000313" key="2">
    <source>
        <dbReference type="EMBL" id="EKM80567.1"/>
    </source>
</evidence>
<dbReference type="EMBL" id="JH971388">
    <property type="protein sequence ID" value="EKM80567.1"/>
    <property type="molecule type" value="Genomic_DNA"/>
</dbReference>
<dbReference type="RefSeq" id="XP_007328236.1">
    <property type="nucleotide sequence ID" value="XM_007328174.1"/>
</dbReference>
<sequence>MTEVPKPADDVNLTPTTIPLIIRKLREVFPLREKKPITLTSMFKPSSPPHNRSSTETTATVISPPSDAQEHPPPPNPPHGARTLQEVAWQASLRNLEHQMISYQNHTTESSGVSEQDIERVAIAMENVANCHPNPKAKAQWKKKAKKFRKVDPKKRDGAFKSIGKGYLILLTSPFYVIGAAFWATGAILDGIGSTFKGAGRLTKKLSYTGNSLKLKPKFM</sequence>
<dbReference type="AlphaFoldDB" id="K5XBW7"/>
<evidence type="ECO:0000256" key="1">
    <source>
        <dbReference type="SAM" id="MobiDB-lite"/>
    </source>
</evidence>
<feature type="compositionally biased region" description="Polar residues" evidence="1">
    <location>
        <begin position="40"/>
        <end position="63"/>
    </location>
</feature>
<dbReference type="eggNOG" id="ENOG502SW09">
    <property type="taxonomic scope" value="Eukaryota"/>
</dbReference>
<gene>
    <name evidence="2" type="ORF">AGABI1DRAFT_105574</name>
</gene>
<keyword evidence="3" id="KW-1185">Reference proteome</keyword>
<dbReference type="Proteomes" id="UP000008493">
    <property type="component" value="Unassembled WGS sequence"/>
</dbReference>
<protein>
    <submittedName>
        <fullName evidence="2">Uncharacterized protein</fullName>
    </submittedName>
</protein>
<dbReference type="GeneID" id="18822177"/>
<dbReference type="HOGENOM" id="CLU_1481551_0_0_1"/>
<organism evidence="2 3">
    <name type="scientific">Agaricus bisporus var. burnettii (strain JB137-S8 / ATCC MYA-4627 / FGSC 10392)</name>
    <name type="common">White button mushroom</name>
    <dbReference type="NCBI Taxonomy" id="597362"/>
    <lineage>
        <taxon>Eukaryota</taxon>
        <taxon>Fungi</taxon>
        <taxon>Dikarya</taxon>
        <taxon>Basidiomycota</taxon>
        <taxon>Agaricomycotina</taxon>
        <taxon>Agaricomycetes</taxon>
        <taxon>Agaricomycetidae</taxon>
        <taxon>Agaricales</taxon>
        <taxon>Agaricineae</taxon>
        <taxon>Agaricaceae</taxon>
        <taxon>Agaricus</taxon>
    </lineage>
</organism>
<dbReference type="OrthoDB" id="3270770at2759"/>
<accession>K5XBW7</accession>